<reference evidence="1 2" key="1">
    <citation type="submission" date="2020-05" db="EMBL/GenBank/DDBJ databases">
        <title>The draft genome sequence of Maribacter arenosus CAU 1321.</title>
        <authorList>
            <person name="Mu L."/>
        </authorList>
    </citation>
    <scope>NUCLEOTIDE SEQUENCE [LARGE SCALE GENOMIC DNA]</scope>
    <source>
        <strain evidence="1 2">CAU 1321</strain>
    </source>
</reference>
<dbReference type="RefSeq" id="WP_188315184.1">
    <property type="nucleotide sequence ID" value="NZ_JABTCG010000005.1"/>
</dbReference>
<dbReference type="EMBL" id="JABTCG010000005">
    <property type="protein sequence ID" value="MBD0852076.1"/>
    <property type="molecule type" value="Genomic_DNA"/>
</dbReference>
<protein>
    <submittedName>
        <fullName evidence="1">Uncharacterized protein</fullName>
    </submittedName>
</protein>
<keyword evidence="2" id="KW-1185">Reference proteome</keyword>
<evidence type="ECO:0000313" key="1">
    <source>
        <dbReference type="EMBL" id="MBD0852076.1"/>
    </source>
</evidence>
<gene>
    <name evidence="1" type="ORF">HPE63_15445</name>
</gene>
<organism evidence="1 2">
    <name type="scientific">Maribacter arenosus</name>
    <dbReference type="NCBI Taxonomy" id="1854708"/>
    <lineage>
        <taxon>Bacteria</taxon>
        <taxon>Pseudomonadati</taxon>
        <taxon>Bacteroidota</taxon>
        <taxon>Flavobacteriia</taxon>
        <taxon>Flavobacteriales</taxon>
        <taxon>Flavobacteriaceae</taxon>
        <taxon>Maribacter</taxon>
    </lineage>
</organism>
<proteinExistence type="predicted"/>
<dbReference type="Proteomes" id="UP000598350">
    <property type="component" value="Unassembled WGS sequence"/>
</dbReference>
<comment type="caution">
    <text evidence="1">The sequence shown here is derived from an EMBL/GenBank/DDBJ whole genome shotgun (WGS) entry which is preliminary data.</text>
</comment>
<accession>A0ABR7VGL4</accession>
<name>A0ABR7VGL4_9FLAO</name>
<evidence type="ECO:0000313" key="2">
    <source>
        <dbReference type="Proteomes" id="UP000598350"/>
    </source>
</evidence>
<sequence length="91" mass="9836">MAPNRTTENGIGFLFQFFIMHNKGIISSYILGIRTNILVLHDTQREFDFKSHFAGPILKIIGDTITKVSGVGAGISTSGTLAPARGTQSLK</sequence>